<dbReference type="Proteomes" id="UP001291687">
    <property type="component" value="Unassembled WGS sequence"/>
</dbReference>
<reference evidence="1 2" key="1">
    <citation type="submission" date="2023-03" db="EMBL/GenBank/DDBJ databases">
        <title>Host association and intracellularity evolved multiple times independently in the Rickettsiales.</title>
        <authorList>
            <person name="Castelli M."/>
            <person name="Nardi T."/>
            <person name="Gammuto L."/>
            <person name="Bellinzona G."/>
            <person name="Sabaneyeva E."/>
            <person name="Potekhin A."/>
            <person name="Serra V."/>
            <person name="Petroni G."/>
            <person name="Sassera D."/>
        </authorList>
    </citation>
    <scope>NUCLEOTIDE SEQUENCE [LARGE SCALE GENOMIC DNA]</scope>
    <source>
        <strain evidence="1 2">Sr 2-6</strain>
    </source>
</reference>
<comment type="caution">
    <text evidence="1">The sequence shown here is derived from an EMBL/GenBank/DDBJ whole genome shotgun (WGS) entry which is preliminary data.</text>
</comment>
<protein>
    <submittedName>
        <fullName evidence="1">Uncharacterized protein</fullName>
    </submittedName>
</protein>
<evidence type="ECO:0000313" key="2">
    <source>
        <dbReference type="Proteomes" id="UP001291687"/>
    </source>
</evidence>
<sequence>MIKKVLGLAISLGKVEYRVGENLVGFYKNQVMFGKIEQDMVYFLNSRNKFDKVDLEFDQEDLFIKQAQKAYNLID</sequence>
<keyword evidence="2" id="KW-1185">Reference proteome</keyword>
<accession>A0ABU5NE68</accession>
<organism evidence="1 2">
    <name type="scientific">Candidatus Megaera venefica</name>
    <dbReference type="NCBI Taxonomy" id="2055910"/>
    <lineage>
        <taxon>Bacteria</taxon>
        <taxon>Pseudomonadati</taxon>
        <taxon>Pseudomonadota</taxon>
        <taxon>Alphaproteobacteria</taxon>
        <taxon>Rickettsiales</taxon>
        <taxon>Rickettsiaceae</taxon>
        <taxon>Candidatus Megaera</taxon>
    </lineage>
</organism>
<dbReference type="EMBL" id="JARJFB010000137">
    <property type="protein sequence ID" value="MEA0971441.1"/>
    <property type="molecule type" value="Genomic_DNA"/>
</dbReference>
<evidence type="ECO:0000313" key="1">
    <source>
        <dbReference type="EMBL" id="MEA0971441.1"/>
    </source>
</evidence>
<name>A0ABU5NE68_9RICK</name>
<gene>
    <name evidence="1" type="ORF">Megvenef_01419</name>
</gene>
<proteinExistence type="predicted"/>